<evidence type="ECO:0000259" key="6">
    <source>
        <dbReference type="Pfam" id="PF25989"/>
    </source>
</evidence>
<dbReference type="Pfam" id="PF25876">
    <property type="entry name" value="HH_MFP_RND"/>
    <property type="match status" value="1"/>
</dbReference>
<dbReference type="NCBIfam" id="TIGR01730">
    <property type="entry name" value="RND_mfp"/>
    <property type="match status" value="1"/>
</dbReference>
<evidence type="ECO:0000259" key="5">
    <source>
        <dbReference type="Pfam" id="PF25954"/>
    </source>
</evidence>
<feature type="domain" description="YknX-like C-terminal permuted SH3-like" evidence="6">
    <location>
        <begin position="283"/>
        <end position="351"/>
    </location>
</feature>
<accession>A0A7W6H6N9</accession>
<evidence type="ECO:0000313" key="8">
    <source>
        <dbReference type="Proteomes" id="UP000542776"/>
    </source>
</evidence>
<dbReference type="Pfam" id="PF25989">
    <property type="entry name" value="YknX_C"/>
    <property type="match status" value="1"/>
</dbReference>
<protein>
    <submittedName>
        <fullName evidence="7">RND family efflux transporter MFP subunit</fullName>
    </submittedName>
</protein>
<feature type="domain" description="CusB-like beta-barrel" evidence="5">
    <location>
        <begin position="206"/>
        <end position="276"/>
    </location>
</feature>
<evidence type="ECO:0000259" key="3">
    <source>
        <dbReference type="Pfam" id="PF25876"/>
    </source>
</evidence>
<dbReference type="EMBL" id="JACIEK010000010">
    <property type="protein sequence ID" value="MBB3999473.1"/>
    <property type="molecule type" value="Genomic_DNA"/>
</dbReference>
<feature type="domain" description="Multidrug resistance protein MdtA-like alpha-helical hairpin" evidence="3">
    <location>
        <begin position="98"/>
        <end position="166"/>
    </location>
</feature>
<keyword evidence="2" id="KW-0175">Coiled coil</keyword>
<dbReference type="Gene3D" id="2.40.50.100">
    <property type="match status" value="1"/>
</dbReference>
<name>A0A7W6H6N9_9HYPH</name>
<dbReference type="PANTHER" id="PTHR30469">
    <property type="entry name" value="MULTIDRUG RESISTANCE PROTEIN MDTA"/>
    <property type="match status" value="1"/>
</dbReference>
<gene>
    <name evidence="7" type="ORF">GGR04_003343</name>
</gene>
<dbReference type="InterPro" id="IPR006143">
    <property type="entry name" value="RND_pump_MFP"/>
</dbReference>
<evidence type="ECO:0000256" key="2">
    <source>
        <dbReference type="SAM" id="Coils"/>
    </source>
</evidence>
<dbReference type="Pfam" id="PF25954">
    <property type="entry name" value="Beta-barrel_RND_2"/>
    <property type="match status" value="1"/>
</dbReference>
<evidence type="ECO:0000256" key="1">
    <source>
        <dbReference type="ARBA" id="ARBA00009477"/>
    </source>
</evidence>
<dbReference type="Gene3D" id="2.40.420.20">
    <property type="match status" value="1"/>
</dbReference>
<dbReference type="AlphaFoldDB" id="A0A7W6H6N9"/>
<dbReference type="InterPro" id="IPR058624">
    <property type="entry name" value="MdtA-like_HH"/>
</dbReference>
<dbReference type="InterPro" id="IPR058637">
    <property type="entry name" value="YknX-like_C"/>
</dbReference>
<sequence length="358" mass="37416">MTRALTPLALVMLTLLGGCSKEEPAPAPVIRPVLSMRVEPRPVTAESFIGTVQPRYSRDLGFRVLGRIVARNVEVGQSVEAGQLLASLDPTALTLSVRSLEADLAKAEAQLSNAGATRDRQEALLAQRVGSQATLDTADEAAATAAATLTRAQASLDKAREQLSYTRLLSETEGVVTAVDAEIGQTVTAGQTVFTVAQASVREAVIDMPDAIAQRLAPGDPFEAILQVDPGVVAGGAVREVAPEADAATRTRRVRITLVDPLASFRIGTTLEVRARNGDASRLDLPASALLDAEGRHFVWVVDEAAGTVSRRAVEVEGAIGETARIASGLEVGQRVVTAGVHSLTEGQAVKLDGGIVP</sequence>
<comment type="similarity">
    <text evidence="1">Belongs to the membrane fusion protein (MFP) (TC 8.A.1) family.</text>
</comment>
<evidence type="ECO:0000313" key="7">
    <source>
        <dbReference type="EMBL" id="MBB3999473.1"/>
    </source>
</evidence>
<feature type="coiled-coil region" evidence="2">
    <location>
        <begin position="97"/>
        <end position="162"/>
    </location>
</feature>
<dbReference type="PROSITE" id="PS51257">
    <property type="entry name" value="PROKAR_LIPOPROTEIN"/>
    <property type="match status" value="1"/>
</dbReference>
<comment type="caution">
    <text evidence="7">The sequence shown here is derived from an EMBL/GenBank/DDBJ whole genome shotgun (WGS) entry which is preliminary data.</text>
</comment>
<dbReference type="InterPro" id="IPR058792">
    <property type="entry name" value="Beta-barrel_RND_2"/>
</dbReference>
<dbReference type="Pfam" id="PF25917">
    <property type="entry name" value="BSH_RND"/>
    <property type="match status" value="1"/>
</dbReference>
<dbReference type="PANTHER" id="PTHR30469:SF15">
    <property type="entry name" value="HLYD FAMILY OF SECRETION PROTEINS"/>
    <property type="match status" value="1"/>
</dbReference>
<dbReference type="Gene3D" id="1.10.287.470">
    <property type="entry name" value="Helix hairpin bin"/>
    <property type="match status" value="1"/>
</dbReference>
<dbReference type="Gene3D" id="2.40.30.170">
    <property type="match status" value="1"/>
</dbReference>
<dbReference type="RefSeq" id="WP_312857475.1">
    <property type="nucleotide sequence ID" value="NZ_JACIEK010000010.1"/>
</dbReference>
<keyword evidence="8" id="KW-1185">Reference proteome</keyword>
<dbReference type="GO" id="GO:1990281">
    <property type="term" value="C:efflux pump complex"/>
    <property type="evidence" value="ECO:0007669"/>
    <property type="project" value="TreeGrafter"/>
</dbReference>
<evidence type="ECO:0000259" key="4">
    <source>
        <dbReference type="Pfam" id="PF25917"/>
    </source>
</evidence>
<proteinExistence type="inferred from homology"/>
<organism evidence="7 8">
    <name type="scientific">Aureimonas pseudogalii</name>
    <dbReference type="NCBI Taxonomy" id="1744844"/>
    <lineage>
        <taxon>Bacteria</taxon>
        <taxon>Pseudomonadati</taxon>
        <taxon>Pseudomonadota</taxon>
        <taxon>Alphaproteobacteria</taxon>
        <taxon>Hyphomicrobiales</taxon>
        <taxon>Aurantimonadaceae</taxon>
        <taxon>Aureimonas</taxon>
    </lineage>
</organism>
<reference evidence="7 8" key="1">
    <citation type="submission" date="2020-08" db="EMBL/GenBank/DDBJ databases">
        <title>Genomic Encyclopedia of Type Strains, Phase IV (KMG-IV): sequencing the most valuable type-strain genomes for metagenomic binning, comparative biology and taxonomic classification.</title>
        <authorList>
            <person name="Goeker M."/>
        </authorList>
    </citation>
    <scope>NUCLEOTIDE SEQUENCE [LARGE SCALE GENOMIC DNA]</scope>
    <source>
        <strain evidence="7 8">DSM 102238</strain>
    </source>
</reference>
<dbReference type="GO" id="GO:0015562">
    <property type="term" value="F:efflux transmembrane transporter activity"/>
    <property type="evidence" value="ECO:0007669"/>
    <property type="project" value="TreeGrafter"/>
</dbReference>
<dbReference type="SUPFAM" id="SSF111369">
    <property type="entry name" value="HlyD-like secretion proteins"/>
    <property type="match status" value="1"/>
</dbReference>
<dbReference type="Proteomes" id="UP000542776">
    <property type="component" value="Unassembled WGS sequence"/>
</dbReference>
<feature type="domain" description="Multidrug resistance protein MdtA-like barrel-sandwich hybrid" evidence="4">
    <location>
        <begin position="61"/>
        <end position="196"/>
    </location>
</feature>
<dbReference type="InterPro" id="IPR058625">
    <property type="entry name" value="MdtA-like_BSH"/>
</dbReference>